<dbReference type="RefSeq" id="WP_379153446.1">
    <property type="nucleotide sequence ID" value="NZ_JBHSRJ010000004.1"/>
</dbReference>
<evidence type="ECO:0000313" key="2">
    <source>
        <dbReference type="Proteomes" id="UP001596135"/>
    </source>
</evidence>
<keyword evidence="2" id="KW-1185">Reference proteome</keyword>
<evidence type="ECO:0000313" key="1">
    <source>
        <dbReference type="EMBL" id="MFC6043410.1"/>
    </source>
</evidence>
<organism evidence="1 2">
    <name type="scientific">Nocardioides hankookensis</name>
    <dbReference type="NCBI Taxonomy" id="443157"/>
    <lineage>
        <taxon>Bacteria</taxon>
        <taxon>Bacillati</taxon>
        <taxon>Actinomycetota</taxon>
        <taxon>Actinomycetes</taxon>
        <taxon>Propionibacteriales</taxon>
        <taxon>Nocardioidaceae</taxon>
        <taxon>Nocardioides</taxon>
    </lineage>
</organism>
<proteinExistence type="predicted"/>
<evidence type="ECO:0008006" key="3">
    <source>
        <dbReference type="Google" id="ProtNLM"/>
    </source>
</evidence>
<comment type="caution">
    <text evidence="1">The sequence shown here is derived from an EMBL/GenBank/DDBJ whole genome shotgun (WGS) entry which is preliminary data.</text>
</comment>
<sequence>METPVLPDHPFGMVDARHFGLDASTLFQLVRRGVLRHPVPGVYIPASLPDGLELRCRALRLILPPDAFVCDRSAAWLHAGDRALAPNEHLEVPPLSCFVPSEGHRLRNKLVVSGEREILPRDLMEVDGLCVTTPLRTALDLGRLESNADLKLNGMDAMLRLGQFSHEQLLAQVPRFNRRRGVVALRVLAPLADGGSESFGESALRLRWIGAGLPRPTTQISVRDDGREIYRIDMGLEDFRFGAEYDGEQWHGPERAAYDGERHRWLEDERNWTLEHFRRRHVFGQQQDAEVRLRTSYEALRARLGLPRRFFV</sequence>
<gene>
    <name evidence="1" type="ORF">ACFPYL_10015</name>
</gene>
<dbReference type="Gene3D" id="3.40.960.10">
    <property type="entry name" value="VSR Endonuclease"/>
    <property type="match status" value="1"/>
</dbReference>
<protein>
    <recommendedName>
        <fullName evidence="3">Type IV toxin-antitoxin system AbiEi family antitoxin domain-containing protein</fullName>
    </recommendedName>
</protein>
<name>A0ABW1LIZ7_9ACTN</name>
<dbReference type="EMBL" id="JBHSRJ010000004">
    <property type="protein sequence ID" value="MFC6043410.1"/>
    <property type="molecule type" value="Genomic_DNA"/>
</dbReference>
<reference evidence="2" key="1">
    <citation type="journal article" date="2019" name="Int. J. Syst. Evol. Microbiol.">
        <title>The Global Catalogue of Microorganisms (GCM) 10K type strain sequencing project: providing services to taxonomists for standard genome sequencing and annotation.</title>
        <authorList>
            <consortium name="The Broad Institute Genomics Platform"/>
            <consortium name="The Broad Institute Genome Sequencing Center for Infectious Disease"/>
            <person name="Wu L."/>
            <person name="Ma J."/>
        </authorList>
    </citation>
    <scope>NUCLEOTIDE SEQUENCE [LARGE SCALE GENOMIC DNA]</scope>
    <source>
        <strain evidence="2">CCUG 54522</strain>
    </source>
</reference>
<accession>A0ABW1LIZ7</accession>
<dbReference type="Proteomes" id="UP001596135">
    <property type="component" value="Unassembled WGS sequence"/>
</dbReference>